<accession>A0A4R2L9R4</accession>
<feature type="transmembrane region" description="Helical" evidence="2">
    <location>
        <begin position="343"/>
        <end position="365"/>
    </location>
</feature>
<name>A0A4R2L9R4_9GAMM</name>
<dbReference type="Gene3D" id="1.20.1640.10">
    <property type="entry name" value="Multidrug efflux transporter AcrB transmembrane domain"/>
    <property type="match status" value="2"/>
</dbReference>
<feature type="transmembrane region" description="Helical" evidence="2">
    <location>
        <begin position="473"/>
        <end position="494"/>
    </location>
</feature>
<evidence type="ECO:0000313" key="3">
    <source>
        <dbReference type="EMBL" id="TCO75985.1"/>
    </source>
</evidence>
<organism evidence="3 4">
    <name type="scientific">Chromatocurvus halotolerans</name>
    <dbReference type="NCBI Taxonomy" id="1132028"/>
    <lineage>
        <taxon>Bacteria</taxon>
        <taxon>Pseudomonadati</taxon>
        <taxon>Pseudomonadota</taxon>
        <taxon>Gammaproteobacteria</taxon>
        <taxon>Cellvibrionales</taxon>
        <taxon>Halieaceae</taxon>
        <taxon>Chromatocurvus</taxon>
    </lineage>
</organism>
<dbReference type="Pfam" id="PF00873">
    <property type="entry name" value="ACR_tran"/>
    <property type="match status" value="1"/>
</dbReference>
<dbReference type="PRINTS" id="PR00702">
    <property type="entry name" value="ACRIFLAVINRP"/>
</dbReference>
<dbReference type="InterPro" id="IPR027463">
    <property type="entry name" value="AcrB_DN_DC_subdom"/>
</dbReference>
<feature type="transmembrane region" description="Helical" evidence="2">
    <location>
        <begin position="371"/>
        <end position="391"/>
    </location>
</feature>
<protein>
    <submittedName>
        <fullName evidence="3">Multidrug efflux pump subunit AcrB</fullName>
    </submittedName>
</protein>
<feature type="transmembrane region" description="Helical" evidence="2">
    <location>
        <begin position="899"/>
        <end position="916"/>
    </location>
</feature>
<dbReference type="PANTHER" id="PTHR32063">
    <property type="match status" value="1"/>
</dbReference>
<dbReference type="GO" id="GO:0042910">
    <property type="term" value="F:xenobiotic transmembrane transporter activity"/>
    <property type="evidence" value="ECO:0007669"/>
    <property type="project" value="TreeGrafter"/>
</dbReference>
<sequence length="1055" mass="114958">MADTDVQHIPQKPGAHPGLISTLASHPLAANLLMLVCILAGIWGLRQLNVQLNPTQPTRSIEVELTWPGAAAEDVEQLVTQPVEHQLRSLPGLESLTSTTQSGAASIRLRFSGAEDISAAADRVKQRVDQARDLPADLETPVIRQAIYYETVAAILLSSDGPLSELVPEARRIQRDLLARGLDQVEFRGVPREEIAIQIDSQTLFELGVPLHDIAASVLRNNRDISAGTVGSGASALALRAPEQRRSPQELAKLPLQTGSGAQLQRLDSIALIERRYQDNQRLLFHDGDAAIMIRARRAPDSDVMAEAQILREWHAENVDSLAARGIDAGVWLEAWRFARDTLMLVVNNGITGLFLVVAILFLFLNTRVAAWVTLGIPVSFLTALCAFWYLGGSINFISLVGAVMAIGIVVDDAIVVGEHALARFEAGASPAEAAASGARRMFAPVVASSLTTLAAFLPLVVLDQASIREIPLLIFCIIIASLFECFLILPGHLRHSFERMQHRVPGKFRRGFDHYFQCMVSRLFRPGLHWCLDNRRTVVAVALGAFVVALSLLFSGRVKPELDLQLNFEFADAHVRFAPHATEADKESYLRALETALQKTDDAFGGNVVITQVRSHNWARLDQQERHGAQYAAVEAELVSPEDRQVTLADFSAAWKQRVAANSAVEQVAFSSGEDSTPDLQLFLRGDDTQTLKAAAEQLAAAISQYPGVTHTFDDLPYGDQQWLFSLTAEGRAAGLSSEEVGRQVTAAFQGHRVQLFMEGDAELEIRVSLPESERRQPARVATLPIVTPDGHSVPLASIATLESQRGIDRIRHRDGQRVVNVYANVDRRVNTPMTIIADLEAQTIPEITHRYGVQYGLGDGSAEEARVLGDMLIGAVIGLILIYLILAWMFASWSWPLAVMVAIPLGFTGALFGLQIMGLNLGAMAIMGLFTLTGVIINDSIILINSYRELREGPMTAREALVEACVSRLRPVLLTSITTTLGLAPMMLESSPMGEAMAPIAVVICFGLMYGTALILIAIPAILSLIDRPARQTQSARNPTTPTHVPLPGYYGE</sequence>
<dbReference type="Proteomes" id="UP000294980">
    <property type="component" value="Unassembled WGS sequence"/>
</dbReference>
<dbReference type="Gene3D" id="3.30.70.1320">
    <property type="entry name" value="Multidrug efflux transporter AcrB pore domain like"/>
    <property type="match status" value="1"/>
</dbReference>
<dbReference type="EMBL" id="SLWX01000006">
    <property type="protein sequence ID" value="TCO75985.1"/>
    <property type="molecule type" value="Genomic_DNA"/>
</dbReference>
<keyword evidence="2" id="KW-0812">Transmembrane</keyword>
<feature type="compositionally biased region" description="Polar residues" evidence="1">
    <location>
        <begin position="1035"/>
        <end position="1045"/>
    </location>
</feature>
<feature type="region of interest" description="Disordered" evidence="1">
    <location>
        <begin position="1035"/>
        <end position="1055"/>
    </location>
</feature>
<feature type="transmembrane region" description="Helical" evidence="2">
    <location>
        <begin position="923"/>
        <end position="946"/>
    </location>
</feature>
<dbReference type="GO" id="GO:0005886">
    <property type="term" value="C:plasma membrane"/>
    <property type="evidence" value="ECO:0007669"/>
    <property type="project" value="TreeGrafter"/>
</dbReference>
<evidence type="ECO:0000256" key="2">
    <source>
        <dbReference type="SAM" id="Phobius"/>
    </source>
</evidence>
<dbReference type="PANTHER" id="PTHR32063:SF33">
    <property type="entry name" value="RND SUPERFAMILY EFFLUX PUMP PERMEASE COMPONENT"/>
    <property type="match status" value="1"/>
</dbReference>
<feature type="transmembrane region" description="Helical" evidence="2">
    <location>
        <begin position="398"/>
        <end position="422"/>
    </location>
</feature>
<dbReference type="AlphaFoldDB" id="A0A4R2L9R4"/>
<feature type="transmembrane region" description="Helical" evidence="2">
    <location>
        <begin position="28"/>
        <end position="45"/>
    </location>
</feature>
<feature type="transmembrane region" description="Helical" evidence="2">
    <location>
        <begin position="998"/>
        <end position="1028"/>
    </location>
</feature>
<evidence type="ECO:0000256" key="1">
    <source>
        <dbReference type="SAM" id="MobiDB-lite"/>
    </source>
</evidence>
<dbReference type="Gene3D" id="3.30.70.1440">
    <property type="entry name" value="Multidrug efflux transporter AcrB pore domain"/>
    <property type="match status" value="1"/>
</dbReference>
<reference evidence="3 4" key="1">
    <citation type="submission" date="2019-03" db="EMBL/GenBank/DDBJ databases">
        <title>Genomic Encyclopedia of Type Strains, Phase IV (KMG-IV): sequencing the most valuable type-strain genomes for metagenomic binning, comparative biology and taxonomic classification.</title>
        <authorList>
            <person name="Goeker M."/>
        </authorList>
    </citation>
    <scope>NUCLEOTIDE SEQUENCE [LARGE SCALE GENOMIC DNA]</scope>
    <source>
        <strain evidence="3 4">DSM 23344</strain>
    </source>
</reference>
<dbReference type="Gene3D" id="3.30.70.1430">
    <property type="entry name" value="Multidrug efflux transporter AcrB pore domain"/>
    <property type="match status" value="2"/>
</dbReference>
<feature type="transmembrane region" description="Helical" evidence="2">
    <location>
        <begin position="873"/>
        <end position="893"/>
    </location>
</feature>
<dbReference type="Gene3D" id="3.30.2090.10">
    <property type="entry name" value="Multidrug efflux transporter AcrB TolC docking domain, DN and DC subdomains"/>
    <property type="match status" value="2"/>
</dbReference>
<dbReference type="InterPro" id="IPR001036">
    <property type="entry name" value="Acrflvin-R"/>
</dbReference>
<keyword evidence="2" id="KW-0472">Membrane</keyword>
<gene>
    <name evidence="3" type="ORF">EV688_106176</name>
</gene>
<evidence type="ECO:0000313" key="4">
    <source>
        <dbReference type="Proteomes" id="UP000294980"/>
    </source>
</evidence>
<comment type="caution">
    <text evidence="3">The sequence shown here is derived from an EMBL/GenBank/DDBJ whole genome shotgun (WGS) entry which is preliminary data.</text>
</comment>
<keyword evidence="4" id="KW-1185">Reference proteome</keyword>
<dbReference type="SUPFAM" id="SSF82866">
    <property type="entry name" value="Multidrug efflux transporter AcrB transmembrane domain"/>
    <property type="match status" value="2"/>
</dbReference>
<feature type="transmembrane region" description="Helical" evidence="2">
    <location>
        <begin position="442"/>
        <end position="461"/>
    </location>
</feature>
<dbReference type="SUPFAM" id="SSF82714">
    <property type="entry name" value="Multidrug efflux transporter AcrB TolC docking domain, DN and DC subdomains"/>
    <property type="match status" value="2"/>
</dbReference>
<dbReference type="SUPFAM" id="SSF82693">
    <property type="entry name" value="Multidrug efflux transporter AcrB pore domain, PN1, PN2, PC1 and PC2 subdomains"/>
    <property type="match status" value="1"/>
</dbReference>
<keyword evidence="2" id="KW-1133">Transmembrane helix</keyword>
<proteinExistence type="predicted"/>